<organism evidence="1 2">
    <name type="scientific">Macroventuria anomochaeta</name>
    <dbReference type="NCBI Taxonomy" id="301207"/>
    <lineage>
        <taxon>Eukaryota</taxon>
        <taxon>Fungi</taxon>
        <taxon>Dikarya</taxon>
        <taxon>Ascomycota</taxon>
        <taxon>Pezizomycotina</taxon>
        <taxon>Dothideomycetes</taxon>
        <taxon>Pleosporomycetidae</taxon>
        <taxon>Pleosporales</taxon>
        <taxon>Pleosporineae</taxon>
        <taxon>Didymellaceae</taxon>
        <taxon>Macroventuria</taxon>
    </lineage>
</organism>
<protein>
    <submittedName>
        <fullName evidence="1">Uncharacterized protein</fullName>
    </submittedName>
</protein>
<sequence>MKELDLGGGGTAYYTYDSTGQRIRKVIEKGPNLTEERLYLGSVEFFRKKSASASFERETLHILDNMKRIPLVETRVEDTAGTDRAPPQLIRYQISTANGSSVIELDDEAKTLSYEEYSPYGSTTYQASIPTLETPKRYRFTSKELDEESGHSYHGARCYAPWLARWINVDPIGTGDGLNVYLYCHANPIGRIDPTGNADIPDESFASFDPLMSSIDNSDFGKSLITPRPALTPLATPMSKQQARDYGNTQAARQRA</sequence>
<comment type="caution">
    <text evidence="1">The sequence shown here is derived from an EMBL/GenBank/DDBJ whole genome shotgun (WGS) entry which is preliminary data.</text>
</comment>
<name>A0ACB6SBC2_9PLEO</name>
<evidence type="ECO:0000313" key="1">
    <source>
        <dbReference type="EMBL" id="KAF2630534.1"/>
    </source>
</evidence>
<accession>A0ACB6SBC2</accession>
<proteinExistence type="predicted"/>
<reference evidence="1" key="1">
    <citation type="journal article" date="2020" name="Stud. Mycol.">
        <title>101 Dothideomycetes genomes: a test case for predicting lifestyles and emergence of pathogens.</title>
        <authorList>
            <person name="Haridas S."/>
            <person name="Albert R."/>
            <person name="Binder M."/>
            <person name="Bloem J."/>
            <person name="Labutti K."/>
            <person name="Salamov A."/>
            <person name="Andreopoulos B."/>
            <person name="Baker S."/>
            <person name="Barry K."/>
            <person name="Bills G."/>
            <person name="Bluhm B."/>
            <person name="Cannon C."/>
            <person name="Castanera R."/>
            <person name="Culley D."/>
            <person name="Daum C."/>
            <person name="Ezra D."/>
            <person name="Gonzalez J."/>
            <person name="Henrissat B."/>
            <person name="Kuo A."/>
            <person name="Liang C."/>
            <person name="Lipzen A."/>
            <person name="Lutzoni F."/>
            <person name="Magnuson J."/>
            <person name="Mondo S."/>
            <person name="Nolan M."/>
            <person name="Ohm R."/>
            <person name="Pangilinan J."/>
            <person name="Park H.-J."/>
            <person name="Ramirez L."/>
            <person name="Alfaro M."/>
            <person name="Sun H."/>
            <person name="Tritt A."/>
            <person name="Yoshinaga Y."/>
            <person name="Zwiers L.-H."/>
            <person name="Turgeon B."/>
            <person name="Goodwin S."/>
            <person name="Spatafora J."/>
            <person name="Crous P."/>
            <person name="Grigoriev I."/>
        </authorList>
    </citation>
    <scope>NUCLEOTIDE SEQUENCE</scope>
    <source>
        <strain evidence="1">CBS 525.71</strain>
    </source>
</reference>
<keyword evidence="2" id="KW-1185">Reference proteome</keyword>
<gene>
    <name evidence="1" type="ORF">BU25DRAFT_456258</name>
</gene>
<dbReference type="EMBL" id="MU006707">
    <property type="protein sequence ID" value="KAF2630534.1"/>
    <property type="molecule type" value="Genomic_DNA"/>
</dbReference>
<dbReference type="Proteomes" id="UP000799754">
    <property type="component" value="Unassembled WGS sequence"/>
</dbReference>
<evidence type="ECO:0000313" key="2">
    <source>
        <dbReference type="Proteomes" id="UP000799754"/>
    </source>
</evidence>